<dbReference type="EMBL" id="SOSA01000315">
    <property type="protein sequence ID" value="THC92696.1"/>
    <property type="molecule type" value="Genomic_DNA"/>
</dbReference>
<dbReference type="PROSITE" id="PS50868">
    <property type="entry name" value="POST_SET"/>
    <property type="match status" value="1"/>
</dbReference>
<dbReference type="AlphaFoldDB" id="A0A4S3JC14"/>
<reference evidence="4 7" key="2">
    <citation type="submission" date="2019-08" db="EMBL/GenBank/DDBJ databases">
        <title>The genome sequence of a newly discovered highly antifungal drug resistant Aspergillus species, Aspergillus tanneri NIH 1004.</title>
        <authorList>
            <person name="Mounaud S."/>
            <person name="Singh I."/>
            <person name="Joardar V."/>
            <person name="Pakala S."/>
            <person name="Pakala S."/>
            <person name="Venepally P."/>
            <person name="Chung J.K."/>
            <person name="Losada L."/>
            <person name="Nierman W.C."/>
        </authorList>
    </citation>
    <scope>NUCLEOTIDE SEQUENCE [LARGE SCALE GENOMIC DNA]</scope>
    <source>
        <strain evidence="4 7">NIH1004</strain>
    </source>
</reference>
<keyword evidence="1" id="KW-0489">Methyltransferase</keyword>
<keyword evidence="2" id="KW-0808">Transferase</keyword>
<keyword evidence="6" id="KW-1185">Reference proteome</keyword>
<protein>
    <recommendedName>
        <fullName evidence="3">Post-SET domain-containing protein</fullName>
    </recommendedName>
</protein>
<gene>
    <name evidence="4" type="ORF">ATNIH1004_003488</name>
    <name evidence="5" type="ORF">EYZ11_007835</name>
</gene>
<dbReference type="Gene3D" id="2.170.270.10">
    <property type="entry name" value="SET domain"/>
    <property type="match status" value="1"/>
</dbReference>
<name>A0A4S3JC14_9EURO</name>
<dbReference type="InterPro" id="IPR003616">
    <property type="entry name" value="Post-SET_dom"/>
</dbReference>
<accession>A0A4S3JC14</accession>
<dbReference type="PANTHER" id="PTHR12350">
    <property type="entry name" value="HISTONE-LYSINE N-METHYLTRANSFERASE-RELATED"/>
    <property type="match status" value="1"/>
</dbReference>
<evidence type="ECO:0000256" key="1">
    <source>
        <dbReference type="ARBA" id="ARBA00022603"/>
    </source>
</evidence>
<evidence type="ECO:0000256" key="2">
    <source>
        <dbReference type="ARBA" id="ARBA00022679"/>
    </source>
</evidence>
<dbReference type="Proteomes" id="UP000308092">
    <property type="component" value="Unassembled WGS sequence"/>
</dbReference>
<evidence type="ECO:0000313" key="6">
    <source>
        <dbReference type="Proteomes" id="UP000308092"/>
    </source>
</evidence>
<dbReference type="InterPro" id="IPR046341">
    <property type="entry name" value="SET_dom_sf"/>
</dbReference>
<dbReference type="GeneID" id="54326190"/>
<evidence type="ECO:0000259" key="3">
    <source>
        <dbReference type="PROSITE" id="PS50868"/>
    </source>
</evidence>
<dbReference type="RefSeq" id="XP_033430160.1">
    <property type="nucleotide sequence ID" value="XM_033568165.1"/>
</dbReference>
<dbReference type="InterPro" id="IPR053201">
    <property type="entry name" value="Flavunoidine_N-MTase"/>
</dbReference>
<organism evidence="5 6">
    <name type="scientific">Aspergillus tanneri</name>
    <dbReference type="NCBI Taxonomy" id="1220188"/>
    <lineage>
        <taxon>Eukaryota</taxon>
        <taxon>Fungi</taxon>
        <taxon>Dikarya</taxon>
        <taxon>Ascomycota</taxon>
        <taxon>Pezizomycotina</taxon>
        <taxon>Eurotiomycetes</taxon>
        <taxon>Eurotiomycetidae</taxon>
        <taxon>Eurotiales</taxon>
        <taxon>Aspergillaceae</taxon>
        <taxon>Aspergillus</taxon>
        <taxon>Aspergillus subgen. Circumdati</taxon>
    </lineage>
</organism>
<sequence>MPPIALDSDRLDRLDRPDQNLSTLLKVIRSKQAFASGAVSLVSLPAGSLFARITGTTPAKKAYTSVQTSRDRHIELNSDLVFCNHSCAPTLNFDMHKMEVRVVDDRALNAGDPLTFFYPSSEWEMDQAFNCFCGASCCKGKIQGAKYMTREELRGYWLNPHIEEMVKERNGN</sequence>
<dbReference type="STRING" id="1220188.A0A4S3JC14"/>
<evidence type="ECO:0000313" key="4">
    <source>
        <dbReference type="EMBL" id="KAA8650799.1"/>
    </source>
</evidence>
<dbReference type="OrthoDB" id="5984008at2759"/>
<dbReference type="VEuPathDB" id="FungiDB:EYZ11_007835"/>
<dbReference type="EMBL" id="QUQM01000001">
    <property type="protein sequence ID" value="KAA8650799.1"/>
    <property type="molecule type" value="Genomic_DNA"/>
</dbReference>
<dbReference type="PANTHER" id="PTHR12350:SF19">
    <property type="entry name" value="SET DOMAIN-CONTAINING PROTEIN"/>
    <property type="match status" value="1"/>
</dbReference>
<proteinExistence type="predicted"/>
<dbReference type="GO" id="GO:0008168">
    <property type="term" value="F:methyltransferase activity"/>
    <property type="evidence" value="ECO:0007669"/>
    <property type="project" value="UniProtKB-KW"/>
</dbReference>
<comment type="caution">
    <text evidence="5">The sequence shown here is derived from an EMBL/GenBank/DDBJ whole genome shotgun (WGS) entry which is preliminary data.</text>
</comment>
<evidence type="ECO:0000313" key="7">
    <source>
        <dbReference type="Proteomes" id="UP000324241"/>
    </source>
</evidence>
<evidence type="ECO:0000313" key="5">
    <source>
        <dbReference type="EMBL" id="THC92696.1"/>
    </source>
</evidence>
<dbReference type="Proteomes" id="UP000324241">
    <property type="component" value="Unassembled WGS sequence"/>
</dbReference>
<feature type="domain" description="Post-SET" evidence="3">
    <location>
        <begin position="127"/>
        <end position="143"/>
    </location>
</feature>
<reference evidence="5 6" key="1">
    <citation type="submission" date="2019-03" db="EMBL/GenBank/DDBJ databases">
        <title>The genome sequence of a newly discovered highly antifungal drug resistant Aspergillus species, Aspergillus tanneri NIH 1004.</title>
        <authorList>
            <person name="Mounaud S."/>
            <person name="Singh I."/>
            <person name="Joardar V."/>
            <person name="Pakala S."/>
            <person name="Pakala S."/>
            <person name="Venepally P."/>
            <person name="Hoover J."/>
            <person name="Nierman W."/>
            <person name="Chung J."/>
            <person name="Losada L."/>
        </authorList>
    </citation>
    <scope>NUCLEOTIDE SEQUENCE [LARGE SCALE GENOMIC DNA]</scope>
    <source>
        <strain evidence="5 6">NIH1004</strain>
    </source>
</reference>
<dbReference type="GO" id="GO:0032259">
    <property type="term" value="P:methylation"/>
    <property type="evidence" value="ECO:0007669"/>
    <property type="project" value="UniProtKB-KW"/>
</dbReference>
<dbReference type="SUPFAM" id="SSF82199">
    <property type="entry name" value="SET domain"/>
    <property type="match status" value="1"/>
</dbReference>